<sequence>MQSRPSPPASGPPTASFSSEIKDKFHLSSRRKAQLRTACSGLKTVLETAKDVVDNAGVPGLSMGISGLIYVLDVAEKMGHNAEDIEALSVRMNNLIVMLESVSPGKTRPKEVTERFEKLGSTLVGVSEEVTQRKSGGFFMRLLNHEEDVHWVSDRIKVVAEAIREFKLDTAVRTEAVIDNIQQDLRVR</sequence>
<accession>A0AAD6ZLG8</accession>
<keyword evidence="3" id="KW-1185">Reference proteome</keyword>
<dbReference type="CDD" id="cd21037">
    <property type="entry name" value="MLKL_NTD"/>
    <property type="match status" value="1"/>
</dbReference>
<dbReference type="Proteomes" id="UP001218218">
    <property type="component" value="Unassembled WGS sequence"/>
</dbReference>
<comment type="caution">
    <text evidence="2">The sequence shown here is derived from an EMBL/GenBank/DDBJ whole genome shotgun (WGS) entry which is preliminary data.</text>
</comment>
<dbReference type="AlphaFoldDB" id="A0AAD6ZLG8"/>
<feature type="region of interest" description="Disordered" evidence="1">
    <location>
        <begin position="1"/>
        <end position="20"/>
    </location>
</feature>
<organism evidence="2 3">
    <name type="scientific">Mycena albidolilacea</name>
    <dbReference type="NCBI Taxonomy" id="1033008"/>
    <lineage>
        <taxon>Eukaryota</taxon>
        <taxon>Fungi</taxon>
        <taxon>Dikarya</taxon>
        <taxon>Basidiomycota</taxon>
        <taxon>Agaricomycotina</taxon>
        <taxon>Agaricomycetes</taxon>
        <taxon>Agaricomycetidae</taxon>
        <taxon>Agaricales</taxon>
        <taxon>Marasmiineae</taxon>
        <taxon>Mycenaceae</taxon>
        <taxon>Mycena</taxon>
    </lineage>
</organism>
<name>A0AAD6ZLG8_9AGAR</name>
<protein>
    <submittedName>
        <fullName evidence="2">Uncharacterized protein</fullName>
    </submittedName>
</protein>
<reference evidence="2" key="1">
    <citation type="submission" date="2023-03" db="EMBL/GenBank/DDBJ databases">
        <title>Massive genome expansion in bonnet fungi (Mycena s.s.) driven by repeated elements and novel gene families across ecological guilds.</title>
        <authorList>
            <consortium name="Lawrence Berkeley National Laboratory"/>
            <person name="Harder C.B."/>
            <person name="Miyauchi S."/>
            <person name="Viragh M."/>
            <person name="Kuo A."/>
            <person name="Thoen E."/>
            <person name="Andreopoulos B."/>
            <person name="Lu D."/>
            <person name="Skrede I."/>
            <person name="Drula E."/>
            <person name="Henrissat B."/>
            <person name="Morin E."/>
            <person name="Kohler A."/>
            <person name="Barry K."/>
            <person name="LaButti K."/>
            <person name="Morin E."/>
            <person name="Salamov A."/>
            <person name="Lipzen A."/>
            <person name="Mereny Z."/>
            <person name="Hegedus B."/>
            <person name="Baldrian P."/>
            <person name="Stursova M."/>
            <person name="Weitz H."/>
            <person name="Taylor A."/>
            <person name="Grigoriev I.V."/>
            <person name="Nagy L.G."/>
            <person name="Martin F."/>
            <person name="Kauserud H."/>
        </authorList>
    </citation>
    <scope>NUCLEOTIDE SEQUENCE</scope>
    <source>
        <strain evidence="2">CBHHK002</strain>
    </source>
</reference>
<dbReference type="InterPro" id="IPR059179">
    <property type="entry name" value="MLKL-like_MCAfunc"/>
</dbReference>
<evidence type="ECO:0000313" key="2">
    <source>
        <dbReference type="EMBL" id="KAJ7327981.1"/>
    </source>
</evidence>
<gene>
    <name evidence="2" type="ORF">DFH08DRAFT_967755</name>
</gene>
<evidence type="ECO:0000313" key="3">
    <source>
        <dbReference type="Proteomes" id="UP001218218"/>
    </source>
</evidence>
<proteinExistence type="predicted"/>
<dbReference type="EMBL" id="JARIHO010000040">
    <property type="protein sequence ID" value="KAJ7327981.1"/>
    <property type="molecule type" value="Genomic_DNA"/>
</dbReference>
<evidence type="ECO:0000256" key="1">
    <source>
        <dbReference type="SAM" id="MobiDB-lite"/>
    </source>
</evidence>
<feature type="compositionally biased region" description="Pro residues" evidence="1">
    <location>
        <begin position="1"/>
        <end position="11"/>
    </location>
</feature>